<dbReference type="Gene3D" id="3.90.550.10">
    <property type="entry name" value="Spore Coat Polysaccharide Biosynthesis Protein SpsA, Chain A"/>
    <property type="match status" value="1"/>
</dbReference>
<reference evidence="4" key="1">
    <citation type="journal article" date="2015" name="Nature">
        <title>Complex archaea that bridge the gap between prokaryotes and eukaryotes.</title>
        <authorList>
            <person name="Spang A."/>
            <person name="Saw J.H."/>
            <person name="Jorgensen S.L."/>
            <person name="Zaremba-Niedzwiedzka K."/>
            <person name="Martijn J."/>
            <person name="Lind A.E."/>
            <person name="van Eijk R."/>
            <person name="Schleper C."/>
            <person name="Guy L."/>
            <person name="Ettema T.J."/>
        </authorList>
    </citation>
    <scope>NUCLEOTIDE SEQUENCE</scope>
</reference>
<protein>
    <recommendedName>
        <fullName evidence="3">Glycosyltransferase 2-like domain-containing protein</fullName>
    </recommendedName>
</protein>
<keyword evidence="1" id="KW-0328">Glycosyltransferase</keyword>
<evidence type="ECO:0000259" key="3">
    <source>
        <dbReference type="Pfam" id="PF00535"/>
    </source>
</evidence>
<organism evidence="4">
    <name type="scientific">marine sediment metagenome</name>
    <dbReference type="NCBI Taxonomy" id="412755"/>
    <lineage>
        <taxon>unclassified sequences</taxon>
        <taxon>metagenomes</taxon>
        <taxon>ecological metagenomes</taxon>
    </lineage>
</organism>
<dbReference type="PANTHER" id="PTHR43630">
    <property type="entry name" value="POLY-BETA-1,6-N-ACETYL-D-GLUCOSAMINE SYNTHASE"/>
    <property type="match status" value="1"/>
</dbReference>
<keyword evidence="2" id="KW-0808">Transferase</keyword>
<dbReference type="GO" id="GO:0016757">
    <property type="term" value="F:glycosyltransferase activity"/>
    <property type="evidence" value="ECO:0007669"/>
    <property type="project" value="UniProtKB-KW"/>
</dbReference>
<dbReference type="EMBL" id="LAZR01024562">
    <property type="protein sequence ID" value="KKL74722.1"/>
    <property type="molecule type" value="Genomic_DNA"/>
</dbReference>
<dbReference type="InterPro" id="IPR029044">
    <property type="entry name" value="Nucleotide-diphossugar_trans"/>
</dbReference>
<proteinExistence type="predicted"/>
<evidence type="ECO:0000313" key="4">
    <source>
        <dbReference type="EMBL" id="KKL74722.1"/>
    </source>
</evidence>
<evidence type="ECO:0000256" key="2">
    <source>
        <dbReference type="ARBA" id="ARBA00022679"/>
    </source>
</evidence>
<gene>
    <name evidence="4" type="ORF">LCGC14_2062070</name>
</gene>
<evidence type="ECO:0000256" key="1">
    <source>
        <dbReference type="ARBA" id="ARBA00022676"/>
    </source>
</evidence>
<dbReference type="CDD" id="cd00761">
    <property type="entry name" value="Glyco_tranf_GTA_type"/>
    <property type="match status" value="1"/>
</dbReference>
<comment type="caution">
    <text evidence="4">The sequence shown here is derived from an EMBL/GenBank/DDBJ whole genome shotgun (WGS) entry which is preliminary data.</text>
</comment>
<sequence length="111" mass="12728">MESPKYSLIVPAYNEEKYIEGCLQSLVSQNYPSYEIIVVNNNSTDRTEEIAKGLVDKVLFEPLKGYIHATNRGAREAHGKYISFCDADSIYPPNWLEKVNRKFEKNPEIVV</sequence>
<feature type="non-terminal residue" evidence="4">
    <location>
        <position position="111"/>
    </location>
</feature>
<dbReference type="SUPFAM" id="SSF53448">
    <property type="entry name" value="Nucleotide-diphospho-sugar transferases"/>
    <property type="match status" value="1"/>
</dbReference>
<accession>A0A0F9HHT6</accession>
<feature type="domain" description="Glycosyltransferase 2-like" evidence="3">
    <location>
        <begin position="7"/>
        <end position="110"/>
    </location>
</feature>
<dbReference type="InterPro" id="IPR001173">
    <property type="entry name" value="Glyco_trans_2-like"/>
</dbReference>
<dbReference type="PANTHER" id="PTHR43630:SF1">
    <property type="entry name" value="POLY-BETA-1,6-N-ACETYL-D-GLUCOSAMINE SYNTHASE"/>
    <property type="match status" value="1"/>
</dbReference>
<dbReference type="AlphaFoldDB" id="A0A0F9HHT6"/>
<name>A0A0F9HHT6_9ZZZZ</name>
<dbReference type="Pfam" id="PF00535">
    <property type="entry name" value="Glycos_transf_2"/>
    <property type="match status" value="1"/>
</dbReference>